<proteinExistence type="predicted"/>
<dbReference type="InterPro" id="IPR043129">
    <property type="entry name" value="ATPase_NBD"/>
</dbReference>
<dbReference type="GO" id="GO:0004309">
    <property type="term" value="F:exopolyphosphatase activity"/>
    <property type="evidence" value="ECO:0007669"/>
    <property type="project" value="TreeGrafter"/>
</dbReference>
<sequence length="502" mass="57392">MDTQALEPIAEGSLLAAIDLGSNSFHLVIARVEHGEIRPVETLAEKVQLGAGFEDELLSTEAMLRGLDCLARFKQLLDTLKPDRLRIVGTQALRAAKNRREFTRPAKALLGSPVDVIYGREEARLVYLGVAHSLADDAHSRLVVDIGGGSTELIIGQRFEAQRLDSLQMGCVTYSHEFFPDAQITQERYQRAYNRARLELSYLRHHYHHRHWEECVGSSGTLRAIESILLQNGWSKAGICAAGLQRLEQTLLEFSDFDQIQVEGLSEQRRSVIVSGVALSRAVFDVLGIDQMRISKGALREGVIYDLDGRLFHEDVRERTINALMQRYNVDDQAAVIVEKRARMLFEATRDKWLLNSADWDLLHRASCTLDIGMAISHKHYNRHSAYLLKNADLPGFSQEEQEQLALLARYHRGKFDEQQFNEQNDSESLALLRLIILLRLAFLFKHVEQQELLPEFAIEVEQRSLHLSFPDEWLDQHPLTTWELEQEQKLLQKQDFSLLIH</sequence>
<dbReference type="Gene3D" id="3.30.420.40">
    <property type="match status" value="1"/>
</dbReference>
<dbReference type="PANTHER" id="PTHR30005:SF14">
    <property type="entry name" value="EXOPOLYPHOSPHATASE"/>
    <property type="match status" value="1"/>
</dbReference>
<dbReference type="Pfam" id="PF21447">
    <property type="entry name" value="Ppx-GppA_III"/>
    <property type="match status" value="1"/>
</dbReference>
<dbReference type="SUPFAM" id="SSF53067">
    <property type="entry name" value="Actin-like ATPase domain"/>
    <property type="match status" value="2"/>
</dbReference>
<evidence type="ECO:0000313" key="5">
    <source>
        <dbReference type="Proteomes" id="UP000539350"/>
    </source>
</evidence>
<dbReference type="Pfam" id="PF02541">
    <property type="entry name" value="Ppx-GppA"/>
    <property type="match status" value="1"/>
</dbReference>
<dbReference type="Gene3D" id="1.10.3210.10">
    <property type="entry name" value="Hypothetical protein af1432"/>
    <property type="match status" value="1"/>
</dbReference>
<dbReference type="PIRSF" id="PIRSF001267">
    <property type="entry name" value="Pyrophosphatase_GppA_Ppx"/>
    <property type="match status" value="1"/>
</dbReference>
<dbReference type="InterPro" id="IPR030673">
    <property type="entry name" value="PyroPPase_GppA_Ppx"/>
</dbReference>
<name>A0A7W2TVA8_9GAMM</name>
<dbReference type="RefSeq" id="WP_182169988.1">
    <property type="nucleotide sequence ID" value="NZ_JACFXU010000013.1"/>
</dbReference>
<dbReference type="Proteomes" id="UP000539350">
    <property type="component" value="Unassembled WGS sequence"/>
</dbReference>
<dbReference type="InterPro" id="IPR048950">
    <property type="entry name" value="Ppx_GppA_C"/>
</dbReference>
<dbReference type="GO" id="GO:0006798">
    <property type="term" value="P:polyphosphate catabolic process"/>
    <property type="evidence" value="ECO:0007669"/>
    <property type="project" value="TreeGrafter"/>
</dbReference>
<evidence type="ECO:0000313" key="4">
    <source>
        <dbReference type="EMBL" id="MBA6412621.1"/>
    </source>
</evidence>
<dbReference type="FunFam" id="3.30.420.150:FF:000001">
    <property type="entry name" value="Guanosine-5'-triphosphate,3'-diphosphate pyrophosphatase"/>
    <property type="match status" value="1"/>
</dbReference>
<feature type="domain" description="Ppx/GppA phosphatase N-terminal" evidence="2">
    <location>
        <begin position="28"/>
        <end position="307"/>
    </location>
</feature>
<organism evidence="4 5">
    <name type="scientific">Sediminihaliea albiluteola</name>
    <dbReference type="NCBI Taxonomy" id="2758564"/>
    <lineage>
        <taxon>Bacteria</taxon>
        <taxon>Pseudomonadati</taxon>
        <taxon>Pseudomonadota</taxon>
        <taxon>Gammaproteobacteria</taxon>
        <taxon>Cellvibrionales</taxon>
        <taxon>Halieaceae</taxon>
        <taxon>Sediminihaliea</taxon>
    </lineage>
</organism>
<accession>A0A7W2TVA8</accession>
<reference evidence="4 5" key="1">
    <citation type="submission" date="2020-07" db="EMBL/GenBank/DDBJ databases">
        <title>Halieaceae bacterium, F7430, whole genome shotgun sequencing project.</title>
        <authorList>
            <person name="Jiang S."/>
            <person name="Liu Z.W."/>
            <person name="Du Z.J."/>
        </authorList>
    </citation>
    <scope>NUCLEOTIDE SEQUENCE [LARGE SCALE GENOMIC DNA]</scope>
    <source>
        <strain evidence="4 5">F7430</strain>
    </source>
</reference>
<dbReference type="PANTHER" id="PTHR30005">
    <property type="entry name" value="EXOPOLYPHOSPHATASE"/>
    <property type="match status" value="1"/>
</dbReference>
<gene>
    <name evidence="4" type="ORF">H2508_05795</name>
</gene>
<dbReference type="InterPro" id="IPR003695">
    <property type="entry name" value="Ppx_GppA_N"/>
</dbReference>
<feature type="domain" description="Ppx/GppA phosphatase C-terminal" evidence="3">
    <location>
        <begin position="316"/>
        <end position="489"/>
    </location>
</feature>
<dbReference type="EMBL" id="JACFXU010000013">
    <property type="protein sequence ID" value="MBA6412621.1"/>
    <property type="molecule type" value="Genomic_DNA"/>
</dbReference>
<evidence type="ECO:0000259" key="2">
    <source>
        <dbReference type="Pfam" id="PF02541"/>
    </source>
</evidence>
<dbReference type="Gene3D" id="3.30.420.150">
    <property type="entry name" value="Exopolyphosphatase. Domain 2"/>
    <property type="match status" value="1"/>
</dbReference>
<dbReference type="InterPro" id="IPR050273">
    <property type="entry name" value="GppA/Ppx_hydrolase"/>
</dbReference>
<dbReference type="CDD" id="cd24053">
    <property type="entry name" value="ASKHA_NBD_EcPPX-GppA-like"/>
    <property type="match status" value="1"/>
</dbReference>
<evidence type="ECO:0000256" key="1">
    <source>
        <dbReference type="ARBA" id="ARBA00022801"/>
    </source>
</evidence>
<dbReference type="SUPFAM" id="SSF109604">
    <property type="entry name" value="HD-domain/PDEase-like"/>
    <property type="match status" value="1"/>
</dbReference>
<keyword evidence="1" id="KW-0378">Hydrolase</keyword>
<evidence type="ECO:0000259" key="3">
    <source>
        <dbReference type="Pfam" id="PF21447"/>
    </source>
</evidence>
<keyword evidence="5" id="KW-1185">Reference proteome</keyword>
<dbReference type="FunFam" id="3.30.420.40:FF:000023">
    <property type="entry name" value="Guanosine-5'-triphosphate,3'-diphosphate pyrophosphatase"/>
    <property type="match status" value="1"/>
</dbReference>
<dbReference type="AlphaFoldDB" id="A0A7W2TVA8"/>
<comment type="caution">
    <text evidence="4">The sequence shown here is derived from an EMBL/GenBank/DDBJ whole genome shotgun (WGS) entry which is preliminary data.</text>
</comment>
<protein>
    <submittedName>
        <fullName evidence="4">Ppx/GppA family phosphatase</fullName>
    </submittedName>
</protein>